<gene>
    <name evidence="2" type="ORF">BSTOLATCC_MIC17673</name>
</gene>
<evidence type="ECO:0000313" key="3">
    <source>
        <dbReference type="Proteomes" id="UP001162131"/>
    </source>
</evidence>
<name>A0AAU9IV89_9CILI</name>
<dbReference type="InterPro" id="IPR037365">
    <property type="entry name" value="Slowmo/Ups"/>
</dbReference>
<dbReference type="GO" id="GO:0005758">
    <property type="term" value="C:mitochondrial intermembrane space"/>
    <property type="evidence" value="ECO:0007669"/>
    <property type="project" value="InterPro"/>
</dbReference>
<dbReference type="Proteomes" id="UP001162131">
    <property type="component" value="Unassembled WGS sequence"/>
</dbReference>
<reference evidence="2" key="1">
    <citation type="submission" date="2021-09" db="EMBL/GenBank/DDBJ databases">
        <authorList>
            <consortium name="AG Swart"/>
            <person name="Singh M."/>
            <person name="Singh A."/>
            <person name="Seah K."/>
            <person name="Emmerich C."/>
        </authorList>
    </citation>
    <scope>NUCLEOTIDE SEQUENCE</scope>
    <source>
        <strain evidence="2">ATCC30299</strain>
    </source>
</reference>
<keyword evidence="3" id="KW-1185">Reference proteome</keyword>
<dbReference type="AlphaFoldDB" id="A0AAU9IV89"/>
<evidence type="ECO:0000259" key="1">
    <source>
        <dbReference type="PROSITE" id="PS50904"/>
    </source>
</evidence>
<evidence type="ECO:0000313" key="2">
    <source>
        <dbReference type="EMBL" id="CAG9317049.1"/>
    </source>
</evidence>
<proteinExistence type="predicted"/>
<comment type="caution">
    <text evidence="2">The sequence shown here is derived from an EMBL/GenBank/DDBJ whole genome shotgun (WGS) entry which is preliminary data.</text>
</comment>
<protein>
    <recommendedName>
        <fullName evidence="1">PRELI/MSF1 domain-containing protein</fullName>
    </recommendedName>
</protein>
<sequence length="263" mass="31034">MVARAYLAKYPHRKLSHIEYIDTLERYVDEEGRLITTRVLVSSFMKFSSIIGLERSAVDLERQELNLATDNITHRQLSKVNEVCKYTVGEDNTTHYAVQWTLVPDWRVEFLAKKVIREAKYNFNKGVRILEDIMRTKFNIPLFDSPQSFVEIWNEVNMRKKFKLLKKSVSEVDYFKNIDGKTFAEVIKVLAHHKEEVDTAFKYMKAFSESQEVDKIIDFMSLKEKKDLEELLNVIKERHEKAIGPEPFEELYIKFGLLELNKI</sequence>
<dbReference type="EMBL" id="CAJZBQ010000017">
    <property type="protein sequence ID" value="CAG9317049.1"/>
    <property type="molecule type" value="Genomic_DNA"/>
</dbReference>
<dbReference type="PROSITE" id="PS50904">
    <property type="entry name" value="PRELI_MSF1"/>
    <property type="match status" value="1"/>
</dbReference>
<dbReference type="InterPro" id="IPR006797">
    <property type="entry name" value="PRELI/MSF1_dom"/>
</dbReference>
<organism evidence="2 3">
    <name type="scientific">Blepharisma stoltei</name>
    <dbReference type="NCBI Taxonomy" id="1481888"/>
    <lineage>
        <taxon>Eukaryota</taxon>
        <taxon>Sar</taxon>
        <taxon>Alveolata</taxon>
        <taxon>Ciliophora</taxon>
        <taxon>Postciliodesmatophora</taxon>
        <taxon>Heterotrichea</taxon>
        <taxon>Heterotrichida</taxon>
        <taxon>Blepharismidae</taxon>
        <taxon>Blepharisma</taxon>
    </lineage>
</organism>
<dbReference type="Pfam" id="PF04707">
    <property type="entry name" value="PRELI"/>
    <property type="match status" value="1"/>
</dbReference>
<accession>A0AAU9IV89</accession>
<feature type="domain" description="PRELI/MSF1" evidence="1">
    <location>
        <begin position="1"/>
        <end position="161"/>
    </location>
</feature>
<dbReference type="PANTHER" id="PTHR11158">
    <property type="entry name" value="MSF1/PX19 RELATED"/>
    <property type="match status" value="1"/>
</dbReference>